<evidence type="ECO:0000313" key="1">
    <source>
        <dbReference type="Proteomes" id="UP000887565"/>
    </source>
</evidence>
<dbReference type="WBParaSite" id="nRc.2.0.1.t08977-RA">
    <property type="protein sequence ID" value="nRc.2.0.1.t08977-RA"/>
    <property type="gene ID" value="nRc.2.0.1.g08977"/>
</dbReference>
<dbReference type="AlphaFoldDB" id="A0A915I4B4"/>
<reference evidence="2" key="1">
    <citation type="submission" date="2022-11" db="UniProtKB">
        <authorList>
            <consortium name="WormBaseParasite"/>
        </authorList>
    </citation>
    <scope>IDENTIFICATION</scope>
</reference>
<organism evidence="1 2">
    <name type="scientific">Romanomermis culicivorax</name>
    <name type="common">Nematode worm</name>
    <dbReference type="NCBI Taxonomy" id="13658"/>
    <lineage>
        <taxon>Eukaryota</taxon>
        <taxon>Metazoa</taxon>
        <taxon>Ecdysozoa</taxon>
        <taxon>Nematoda</taxon>
        <taxon>Enoplea</taxon>
        <taxon>Dorylaimia</taxon>
        <taxon>Mermithida</taxon>
        <taxon>Mermithoidea</taxon>
        <taxon>Mermithidae</taxon>
        <taxon>Romanomermis</taxon>
    </lineage>
</organism>
<dbReference type="Proteomes" id="UP000887565">
    <property type="component" value="Unplaced"/>
</dbReference>
<keyword evidence="1" id="KW-1185">Reference proteome</keyword>
<evidence type="ECO:0000313" key="2">
    <source>
        <dbReference type="WBParaSite" id="nRc.2.0.1.t08977-RA"/>
    </source>
</evidence>
<name>A0A915I4B4_ROMCU</name>
<accession>A0A915I4B4</accession>
<proteinExistence type="predicted"/>
<sequence>MGVLHPSDYSKAPTPICEYDKNKYGDYFHTVGTFESSASLDAASEGVEFTVAMKTGVQMT</sequence>
<protein>
    <submittedName>
        <fullName evidence="2">Uncharacterized protein</fullName>
    </submittedName>
</protein>